<proteinExistence type="predicted"/>
<gene>
    <name evidence="7" type="ORF">HMPREF9432_00341</name>
</gene>
<dbReference type="Pfam" id="PF03865">
    <property type="entry name" value="ShlB"/>
    <property type="match status" value="1"/>
</dbReference>
<feature type="chain" id="PRO_5045235123" description="POTRA domain-containing protein" evidence="4">
    <location>
        <begin position="31"/>
        <end position="553"/>
    </location>
</feature>
<feature type="domain" description="Haemolysin activator HlyB C-terminal" evidence="5">
    <location>
        <begin position="206"/>
        <end position="509"/>
    </location>
</feature>
<dbReference type="PANTHER" id="PTHR34597">
    <property type="entry name" value="SLR1661 PROTEIN"/>
    <property type="match status" value="1"/>
</dbReference>
<accession>A0ABN0DSD6</accession>
<dbReference type="InterPro" id="IPR051544">
    <property type="entry name" value="TPS_OM_transporter"/>
</dbReference>
<evidence type="ECO:0000256" key="3">
    <source>
        <dbReference type="ARBA" id="ARBA00023237"/>
    </source>
</evidence>
<dbReference type="Gene3D" id="3.10.20.310">
    <property type="entry name" value="membrane protein fhac"/>
    <property type="match status" value="1"/>
</dbReference>
<dbReference type="InterPro" id="IPR005565">
    <property type="entry name" value="Hemolysn_activator_HlyB_C"/>
</dbReference>
<keyword evidence="1" id="KW-1134">Transmembrane beta strand</keyword>
<keyword evidence="1" id="KW-0472">Membrane</keyword>
<dbReference type="Gene3D" id="2.40.160.50">
    <property type="entry name" value="membrane protein fhac: a member of the omp85/tpsb transporter family"/>
    <property type="match status" value="1"/>
</dbReference>
<comment type="caution">
    <text evidence="7">The sequence shown here is derived from an EMBL/GenBank/DDBJ whole genome shotgun (WGS) entry which is preliminary data.</text>
</comment>
<feature type="domain" description="Polypeptide-transport-associated ShlB-type" evidence="6">
    <location>
        <begin position="82"/>
        <end position="144"/>
    </location>
</feature>
<dbReference type="InterPro" id="IPR013686">
    <property type="entry name" value="Polypept-transport_assoc_ShlB"/>
</dbReference>
<keyword evidence="3" id="KW-0998">Cell outer membrane</keyword>
<dbReference type="Proteomes" id="UP000003175">
    <property type="component" value="Unassembled WGS sequence"/>
</dbReference>
<keyword evidence="2" id="KW-0812">Transmembrane</keyword>
<evidence type="ECO:0000313" key="7">
    <source>
        <dbReference type="EMBL" id="EHG25840.1"/>
    </source>
</evidence>
<evidence type="ECO:0000256" key="4">
    <source>
        <dbReference type="SAM" id="SignalP"/>
    </source>
</evidence>
<name>A0ABN0DSD6_9FIRM</name>
<evidence type="ECO:0000259" key="5">
    <source>
        <dbReference type="Pfam" id="PF03865"/>
    </source>
</evidence>
<keyword evidence="4" id="KW-0732">Signal</keyword>
<organism evidence="7 8">
    <name type="scientific">Selenomonas noxia F0398</name>
    <dbReference type="NCBI Taxonomy" id="702437"/>
    <lineage>
        <taxon>Bacteria</taxon>
        <taxon>Bacillati</taxon>
        <taxon>Bacillota</taxon>
        <taxon>Negativicutes</taxon>
        <taxon>Selenomonadales</taxon>
        <taxon>Selenomonadaceae</taxon>
        <taxon>Selenomonas</taxon>
    </lineage>
</organism>
<reference evidence="7 8" key="1">
    <citation type="submission" date="2011-08" db="EMBL/GenBank/DDBJ databases">
        <title>The Genome Sequence of Selenomonas noxia F0398.</title>
        <authorList>
            <consortium name="The Broad Institute Genome Sequencing Platform"/>
            <person name="Earl A."/>
            <person name="Ward D."/>
            <person name="Feldgarden M."/>
            <person name="Gevers D."/>
            <person name="Izard J."/>
            <person name="Ganesan A."/>
            <person name="Blanton J.M."/>
            <person name="Baranova O.V."/>
            <person name="Tanner A.C."/>
            <person name="Dewhirst F.E."/>
            <person name="Young S.K."/>
            <person name="Zeng Q."/>
            <person name="Gargeya S."/>
            <person name="Fitzgerald M."/>
            <person name="Haas B."/>
            <person name="Abouelleil A."/>
            <person name="Alvarado L."/>
            <person name="Arachchi H.M."/>
            <person name="Berlin A."/>
            <person name="Brown A."/>
            <person name="Chapman S.B."/>
            <person name="Chen Z."/>
            <person name="Dunbar C."/>
            <person name="Freedman E."/>
            <person name="Gearin G."/>
            <person name="Gellesch M."/>
            <person name="Goldberg J."/>
            <person name="Griggs A."/>
            <person name="Gujja S."/>
            <person name="Heiman D."/>
            <person name="Howarth C."/>
            <person name="Larson L."/>
            <person name="Lui A."/>
            <person name="MacDonald P.J.P."/>
            <person name="Montmayeur A."/>
            <person name="Murphy C."/>
            <person name="Neiman D."/>
            <person name="Pearson M."/>
            <person name="Priest M."/>
            <person name="Roberts A."/>
            <person name="Saif S."/>
            <person name="Shea T."/>
            <person name="Shenoy N."/>
            <person name="Sisk P."/>
            <person name="Stolte C."/>
            <person name="Sykes S."/>
            <person name="Wortman J."/>
            <person name="Nusbaum C."/>
            <person name="Birren B."/>
        </authorList>
    </citation>
    <scope>NUCLEOTIDE SEQUENCE [LARGE SCALE GENOMIC DNA]</scope>
    <source>
        <strain evidence="7 8">F0398</strain>
    </source>
</reference>
<feature type="signal peptide" evidence="4">
    <location>
        <begin position="1"/>
        <end position="30"/>
    </location>
</feature>
<dbReference type="RefSeq" id="WP_006695840.1">
    <property type="nucleotide sequence ID" value="NZ_JH376857.1"/>
</dbReference>
<evidence type="ECO:0000256" key="1">
    <source>
        <dbReference type="ARBA" id="ARBA00022452"/>
    </source>
</evidence>
<evidence type="ECO:0008006" key="9">
    <source>
        <dbReference type="Google" id="ProtNLM"/>
    </source>
</evidence>
<evidence type="ECO:0000259" key="6">
    <source>
        <dbReference type="Pfam" id="PF08479"/>
    </source>
</evidence>
<evidence type="ECO:0000256" key="2">
    <source>
        <dbReference type="ARBA" id="ARBA00022692"/>
    </source>
</evidence>
<dbReference type="EMBL" id="ADGH01000003">
    <property type="protein sequence ID" value="EHG25840.1"/>
    <property type="molecule type" value="Genomic_DNA"/>
</dbReference>
<evidence type="ECO:0000313" key="8">
    <source>
        <dbReference type="Proteomes" id="UP000003175"/>
    </source>
</evidence>
<protein>
    <recommendedName>
        <fullName evidence="9">POTRA domain-containing protein</fullName>
    </recommendedName>
</protein>
<dbReference type="PROSITE" id="PS51257">
    <property type="entry name" value="PROKAR_LIPOPROTEIN"/>
    <property type="match status" value="1"/>
</dbReference>
<dbReference type="Pfam" id="PF08479">
    <property type="entry name" value="POTRA_2"/>
    <property type="match status" value="1"/>
</dbReference>
<sequence length="553" mass="59340">MYYMRHVAARRGLAAAVCAALACTGAAAFAAPSLARPGADIAGQTPASEIGIEDRTPSYQQDGYDTQFSVTNFILEAPDLTLDKEALSAILEAGMGDGKTIGDLRRTVDALTTYCRTHGYPAAAAYLPPQESADGVVVLRILPGHYGEITIENNSRLKTPVAKRIIAGLKEGDIITTSKLETALYSVSDATGARAVGVLSPGAEFGTSKLTVRIEDSKESNTVFYVENYGSPNTGRYRYGLQETLYNPSGTGDKVSAGALISNGSLRNFYANYETVVGRGGTTLGVGIARMNYEVGGALSAIGAEGKSLTFSLFGQTPLYHRTNRSLTMRYGYNYRDLNDDITAFGLEGKKHTHSVYLGVAGTQRMYRATLDYNANLTVGRLNYDSEYSSILGALSQTDEGTYAKFEADLTAVQQLGSTTDFLVKVSGQKASRNLDSSEEFYLGGPNGVRAYAQGEGAGDEGLLGTAELRWHAPVRGLTLSTFYDVGTARLSRSRIADDNSVTLRGWGVAAAYSNPGDWFARLDYARRIGLDSSVAAKNSARGRLWFLMGKIW</sequence>
<keyword evidence="8" id="KW-1185">Reference proteome</keyword>
<dbReference type="PANTHER" id="PTHR34597:SF1">
    <property type="entry name" value="HEME_HEMOPEXIN TRANSPORTER PROTEIN HUXB"/>
    <property type="match status" value="1"/>
</dbReference>